<feature type="transmembrane region" description="Helical" evidence="1">
    <location>
        <begin position="64"/>
        <end position="80"/>
    </location>
</feature>
<sequence length="105" mass="11971">MERVLLLLILLAIIEIVALYCLKKYSLEKNLNYFVVGLGGYMMIAFLLSILFTYEKVGIANHGWNILTSLAGFLVGYLCFKEEINFMEFLGIIISIIGVFIMLKH</sequence>
<keyword evidence="3" id="KW-1185">Reference proteome</keyword>
<protein>
    <recommendedName>
        <fullName evidence="4">Small multidrug resistance protein</fullName>
    </recommendedName>
</protein>
<dbReference type="SUPFAM" id="SSF103481">
    <property type="entry name" value="Multidrug resistance efflux transporter EmrE"/>
    <property type="match status" value="1"/>
</dbReference>
<dbReference type="GO" id="GO:0022857">
    <property type="term" value="F:transmembrane transporter activity"/>
    <property type="evidence" value="ECO:0007669"/>
    <property type="project" value="InterPro"/>
</dbReference>
<evidence type="ECO:0000256" key="1">
    <source>
        <dbReference type="SAM" id="Phobius"/>
    </source>
</evidence>
<dbReference type="Gene3D" id="1.10.3730.20">
    <property type="match status" value="1"/>
</dbReference>
<evidence type="ECO:0000313" key="3">
    <source>
        <dbReference type="Proteomes" id="UP001162001"/>
    </source>
</evidence>
<reference evidence="2 3" key="1">
    <citation type="submission" date="2020-04" db="EMBL/GenBank/DDBJ databases">
        <title>Advantages and limits of metagenomic assembly and binning of a giant virus.</title>
        <authorList>
            <person name="Schulz F."/>
            <person name="Andreani J."/>
            <person name="Francis R."/>
            <person name="Boudjemaa H."/>
            <person name="Bou Khalil J.Y."/>
            <person name="Lee J."/>
            <person name="La Scola B."/>
            <person name="Woyke T."/>
        </authorList>
    </citation>
    <scope>NUCLEOTIDE SEQUENCE [LARGE SCALE GENOMIC DNA]</scope>
    <source>
        <strain evidence="2 3">FV1/VV64</strain>
    </source>
</reference>
<dbReference type="EMBL" id="MT418680">
    <property type="protein sequence ID" value="QKF94355.1"/>
    <property type="molecule type" value="Genomic_DNA"/>
</dbReference>
<keyword evidence="1" id="KW-1133">Transmembrane helix</keyword>
<dbReference type="InterPro" id="IPR045324">
    <property type="entry name" value="Small_multidrug_res"/>
</dbReference>
<keyword evidence="1" id="KW-0812">Transmembrane</keyword>
<dbReference type="Pfam" id="PF00893">
    <property type="entry name" value="Multi_Drug_Res"/>
    <property type="match status" value="1"/>
</dbReference>
<evidence type="ECO:0008006" key="4">
    <source>
        <dbReference type="Google" id="ProtNLM"/>
    </source>
</evidence>
<proteinExistence type="predicted"/>
<feature type="transmembrane region" description="Helical" evidence="1">
    <location>
        <begin position="34"/>
        <end position="52"/>
    </location>
</feature>
<dbReference type="InterPro" id="IPR037185">
    <property type="entry name" value="EmrE-like"/>
</dbReference>
<dbReference type="Proteomes" id="UP001162001">
    <property type="component" value="Segment"/>
</dbReference>
<keyword evidence="1" id="KW-0472">Membrane</keyword>
<organism evidence="2 3">
    <name type="scientific">Fadolivirus FV1/VV64</name>
    <dbReference type="NCBI Taxonomy" id="3070911"/>
    <lineage>
        <taxon>Viruses</taxon>
        <taxon>Varidnaviria</taxon>
        <taxon>Bamfordvirae</taxon>
        <taxon>Nucleocytoviricota</taxon>
        <taxon>Megaviricetes</taxon>
        <taxon>Imitervirales</taxon>
        <taxon>Mimiviridae</taxon>
        <taxon>Klosneuvirinae</taxon>
        <taxon>Fadolivirus</taxon>
        <taxon>Fadolivirus algeromassiliense</taxon>
    </lineage>
</organism>
<gene>
    <name evidence="2" type="ORF">Fadolivirus_1_897</name>
</gene>
<accession>A0A7D3V5R3</accession>
<dbReference type="GO" id="GO:0005886">
    <property type="term" value="C:plasma membrane"/>
    <property type="evidence" value="ECO:0007669"/>
    <property type="project" value="InterPro"/>
</dbReference>
<name>A0A7D3V5R3_9VIRU</name>
<evidence type="ECO:0000313" key="2">
    <source>
        <dbReference type="EMBL" id="QKF94355.1"/>
    </source>
</evidence>
<feature type="transmembrane region" description="Helical" evidence="1">
    <location>
        <begin position="86"/>
        <end position="103"/>
    </location>
</feature>